<dbReference type="PANTHER" id="PTHR40446">
    <property type="entry name" value="N-ACETYLGLUCOSAMINE-1-PHOSPHODIESTER ALPHA-N-ACETYLGLUCOSAMINIDASE"/>
    <property type="match status" value="1"/>
</dbReference>
<feature type="non-terminal residue" evidence="3">
    <location>
        <position position="108"/>
    </location>
</feature>
<feature type="non-terminal residue" evidence="3">
    <location>
        <position position="1"/>
    </location>
</feature>
<reference evidence="3" key="1">
    <citation type="journal article" date="2014" name="Front. Microbiol.">
        <title>High frequency of phylogenetically diverse reductive dehalogenase-homologous genes in deep subseafloor sedimentary metagenomes.</title>
        <authorList>
            <person name="Kawai M."/>
            <person name="Futagami T."/>
            <person name="Toyoda A."/>
            <person name="Takaki Y."/>
            <person name="Nishi S."/>
            <person name="Hori S."/>
            <person name="Arai W."/>
            <person name="Tsubouchi T."/>
            <person name="Morono Y."/>
            <person name="Uchiyama I."/>
            <person name="Ito T."/>
            <person name="Fujiyama A."/>
            <person name="Inagaki F."/>
            <person name="Takami H."/>
        </authorList>
    </citation>
    <scope>NUCLEOTIDE SEQUENCE</scope>
    <source>
        <strain evidence="3">Expedition CK06-06</strain>
    </source>
</reference>
<dbReference type="PANTHER" id="PTHR40446:SF2">
    <property type="entry name" value="N-ACETYLGLUCOSAMINE-1-PHOSPHODIESTER ALPHA-N-ACETYLGLUCOSAMINIDASE"/>
    <property type="match status" value="1"/>
</dbReference>
<comment type="caution">
    <text evidence="3">The sequence shown here is derived from an EMBL/GenBank/DDBJ whole genome shotgun (WGS) entry which is preliminary data.</text>
</comment>
<proteinExistence type="predicted"/>
<evidence type="ECO:0000313" key="3">
    <source>
        <dbReference type="EMBL" id="GAH50676.1"/>
    </source>
</evidence>
<name>X1FYD0_9ZZZZ</name>
<evidence type="ECO:0000259" key="2">
    <source>
        <dbReference type="Pfam" id="PF09992"/>
    </source>
</evidence>
<gene>
    <name evidence="3" type="ORF">S03H2_26426</name>
</gene>
<accession>X1FYD0</accession>
<dbReference type="Pfam" id="PF09992">
    <property type="entry name" value="NAGPA"/>
    <property type="match status" value="1"/>
</dbReference>
<sequence length="108" mass="11786">YTDSEPVLYLSPTNQAHFNTVVGKIFNAISGNIMLVEKSKISPDLKADLPDEHNQPQPRTAVGLDKNGKKLTIVIVDGRQPGYSQGTTLLELAGILLEFNVHNGMNLD</sequence>
<feature type="region of interest" description="Disordered" evidence="1">
    <location>
        <begin position="46"/>
        <end position="65"/>
    </location>
</feature>
<dbReference type="InterPro" id="IPR018711">
    <property type="entry name" value="NAGPA"/>
</dbReference>
<evidence type="ECO:0000256" key="1">
    <source>
        <dbReference type="SAM" id="MobiDB-lite"/>
    </source>
</evidence>
<dbReference type="AlphaFoldDB" id="X1FYD0"/>
<dbReference type="EMBL" id="BARU01015322">
    <property type="protein sequence ID" value="GAH50676.1"/>
    <property type="molecule type" value="Genomic_DNA"/>
</dbReference>
<organism evidence="3">
    <name type="scientific">marine sediment metagenome</name>
    <dbReference type="NCBI Taxonomy" id="412755"/>
    <lineage>
        <taxon>unclassified sequences</taxon>
        <taxon>metagenomes</taxon>
        <taxon>ecological metagenomes</taxon>
    </lineage>
</organism>
<protein>
    <recommendedName>
        <fullName evidence="2">Phosphodiester glycosidase domain-containing protein</fullName>
    </recommendedName>
</protein>
<feature type="domain" description="Phosphodiester glycosidase" evidence="2">
    <location>
        <begin position="23"/>
        <end position="108"/>
    </location>
</feature>